<dbReference type="EMBL" id="MN739345">
    <property type="protein sequence ID" value="QHS99602.1"/>
    <property type="molecule type" value="Genomic_DNA"/>
</dbReference>
<name>A0A6C0C5K4_9ZZZZ</name>
<dbReference type="AlphaFoldDB" id="A0A6C0C5K4"/>
<evidence type="ECO:0000313" key="1">
    <source>
        <dbReference type="EMBL" id="QHS99602.1"/>
    </source>
</evidence>
<accession>A0A6C0C5K4</accession>
<organism evidence="1">
    <name type="scientific">viral metagenome</name>
    <dbReference type="NCBI Taxonomy" id="1070528"/>
    <lineage>
        <taxon>unclassified sequences</taxon>
        <taxon>metagenomes</taxon>
        <taxon>organismal metagenomes</taxon>
    </lineage>
</organism>
<protein>
    <submittedName>
        <fullName evidence="1">Uncharacterized protein</fullName>
    </submittedName>
</protein>
<proteinExistence type="predicted"/>
<reference evidence="1" key="1">
    <citation type="journal article" date="2020" name="Nature">
        <title>Giant virus diversity and host interactions through global metagenomics.</title>
        <authorList>
            <person name="Schulz F."/>
            <person name="Roux S."/>
            <person name="Paez-Espino D."/>
            <person name="Jungbluth S."/>
            <person name="Walsh D.A."/>
            <person name="Denef V.J."/>
            <person name="McMahon K.D."/>
            <person name="Konstantinidis K.T."/>
            <person name="Eloe-Fadrosh E.A."/>
            <person name="Kyrpides N.C."/>
            <person name="Woyke T."/>
        </authorList>
    </citation>
    <scope>NUCLEOTIDE SEQUENCE</scope>
    <source>
        <strain evidence="1">GVMAG-M-3300020187-37</strain>
    </source>
</reference>
<sequence length="97" mass="11345">MDNNQALLHIQDNLNRVHQQMDTIITNNYMNQEDTNTILNMFNLIMLSIHNLNNNNDNINIINNLINNQQELINHIINNDNNNNNNNNINNNINNNP</sequence>